<dbReference type="OrthoDB" id="1718410at2759"/>
<dbReference type="EMBL" id="KK583277">
    <property type="protein sequence ID" value="KDO21987.1"/>
    <property type="molecule type" value="Genomic_DNA"/>
</dbReference>
<feature type="transmembrane region" description="Helical" evidence="1">
    <location>
        <begin position="24"/>
        <end position="43"/>
    </location>
</feature>
<reference evidence="2 3" key="1">
    <citation type="journal article" date="2013" name="PLoS Genet.">
        <title>Distinctive expansion of potential virulence genes in the genome of the oomycete fish pathogen Saprolegnia parasitica.</title>
        <authorList>
            <person name="Jiang R.H."/>
            <person name="de Bruijn I."/>
            <person name="Haas B.J."/>
            <person name="Belmonte R."/>
            <person name="Lobach L."/>
            <person name="Christie J."/>
            <person name="van den Ackerveken G."/>
            <person name="Bottin A."/>
            <person name="Bulone V."/>
            <person name="Diaz-Moreno S.M."/>
            <person name="Dumas B."/>
            <person name="Fan L."/>
            <person name="Gaulin E."/>
            <person name="Govers F."/>
            <person name="Grenville-Briggs L.J."/>
            <person name="Horner N.R."/>
            <person name="Levin J.Z."/>
            <person name="Mammella M."/>
            <person name="Meijer H.J."/>
            <person name="Morris P."/>
            <person name="Nusbaum C."/>
            <person name="Oome S."/>
            <person name="Phillips A.J."/>
            <person name="van Rooyen D."/>
            <person name="Rzeszutek E."/>
            <person name="Saraiva M."/>
            <person name="Secombes C.J."/>
            <person name="Seidl M.F."/>
            <person name="Snel B."/>
            <person name="Stassen J.H."/>
            <person name="Sykes S."/>
            <person name="Tripathy S."/>
            <person name="van den Berg H."/>
            <person name="Vega-Arreguin J.C."/>
            <person name="Wawra S."/>
            <person name="Young S.K."/>
            <person name="Zeng Q."/>
            <person name="Dieguez-Uribeondo J."/>
            <person name="Russ C."/>
            <person name="Tyler B.M."/>
            <person name="van West P."/>
        </authorList>
    </citation>
    <scope>NUCLEOTIDE SEQUENCE [LARGE SCALE GENOMIC DNA]</scope>
    <source>
        <strain evidence="2 3">CBS 223.65</strain>
    </source>
</reference>
<feature type="transmembrane region" description="Helical" evidence="1">
    <location>
        <begin position="55"/>
        <end position="82"/>
    </location>
</feature>
<gene>
    <name evidence="2" type="ORF">SPRG_21209</name>
</gene>
<name>A0A067C585_SAPPC</name>
<dbReference type="RefSeq" id="XP_012207341.1">
    <property type="nucleotide sequence ID" value="XM_012351951.1"/>
</dbReference>
<dbReference type="Proteomes" id="UP000030745">
    <property type="component" value="Unassembled WGS sequence"/>
</dbReference>
<keyword evidence="1" id="KW-0472">Membrane</keyword>
<evidence type="ECO:0000256" key="1">
    <source>
        <dbReference type="SAM" id="Phobius"/>
    </source>
</evidence>
<keyword evidence="1" id="KW-0812">Transmembrane</keyword>
<evidence type="ECO:0000313" key="3">
    <source>
        <dbReference type="Proteomes" id="UP000030745"/>
    </source>
</evidence>
<accession>A0A067C585</accession>
<proteinExistence type="predicted"/>
<protein>
    <submittedName>
        <fullName evidence="2">Uncharacterized protein</fullName>
    </submittedName>
</protein>
<evidence type="ECO:0000313" key="2">
    <source>
        <dbReference type="EMBL" id="KDO21987.1"/>
    </source>
</evidence>
<organism evidence="2 3">
    <name type="scientific">Saprolegnia parasitica (strain CBS 223.65)</name>
    <dbReference type="NCBI Taxonomy" id="695850"/>
    <lineage>
        <taxon>Eukaryota</taxon>
        <taxon>Sar</taxon>
        <taxon>Stramenopiles</taxon>
        <taxon>Oomycota</taxon>
        <taxon>Saprolegniomycetes</taxon>
        <taxon>Saprolegniales</taxon>
        <taxon>Saprolegniaceae</taxon>
        <taxon>Saprolegnia</taxon>
    </lineage>
</organism>
<dbReference type="GeneID" id="24142046"/>
<dbReference type="AlphaFoldDB" id="A0A067C585"/>
<dbReference type="KEGG" id="spar:SPRG_21209"/>
<dbReference type="VEuPathDB" id="FungiDB:SPRG_21209"/>
<sequence length="247" mass="28314">MFLFAMGCMMLKIKRQDIPRDVHAPWWACISGATLIAIGYFGILLGDPAVLMYFAYYALGVAFVVYMMLARVTVLRCLIFLANLLPHKRATKLEINEEIERRAAEMDVVVKEDNIRFFERENKRVALLVKTIKAIKTQPFVFFVKSPDLTVLNKVILYVRNNEMTTTLRFVHVYPDVTDEAMDTIHALQEMVALFDRIYPKIKTDFPRDYHVAQQGVRDADQHDVIKQPTNSTVHKVSGCGVRVITG</sequence>
<keyword evidence="3" id="KW-1185">Reference proteome</keyword>
<keyword evidence="1" id="KW-1133">Transmembrane helix</keyword>